<feature type="transmembrane region" description="Helical" evidence="1">
    <location>
        <begin position="166"/>
        <end position="185"/>
    </location>
</feature>
<comment type="caution">
    <text evidence="3">The sequence shown here is derived from an EMBL/GenBank/DDBJ whole genome shotgun (WGS) entry which is preliminary data.</text>
</comment>
<feature type="domain" description="Phosphatidic acid phosphatase type 2/haloperoxidase" evidence="2">
    <location>
        <begin position="102"/>
        <end position="212"/>
    </location>
</feature>
<organism evidence="3 4">
    <name type="scientific">Adhaeribacter rhizoryzae</name>
    <dbReference type="NCBI Taxonomy" id="2607907"/>
    <lineage>
        <taxon>Bacteria</taxon>
        <taxon>Pseudomonadati</taxon>
        <taxon>Bacteroidota</taxon>
        <taxon>Cytophagia</taxon>
        <taxon>Cytophagales</taxon>
        <taxon>Hymenobacteraceae</taxon>
        <taxon>Adhaeribacter</taxon>
    </lineage>
</organism>
<dbReference type="InterPro" id="IPR000326">
    <property type="entry name" value="PAP2/HPO"/>
</dbReference>
<evidence type="ECO:0000259" key="2">
    <source>
        <dbReference type="SMART" id="SM00014"/>
    </source>
</evidence>
<evidence type="ECO:0000313" key="4">
    <source>
        <dbReference type="Proteomes" id="UP000323426"/>
    </source>
</evidence>
<dbReference type="Gene3D" id="1.20.144.10">
    <property type="entry name" value="Phosphatidic acid phosphatase type 2/haloperoxidase"/>
    <property type="match status" value="2"/>
</dbReference>
<dbReference type="InterPro" id="IPR036938">
    <property type="entry name" value="PAP2/HPO_sf"/>
</dbReference>
<feature type="transmembrane region" description="Helical" evidence="1">
    <location>
        <begin position="67"/>
        <end position="93"/>
    </location>
</feature>
<evidence type="ECO:0000313" key="3">
    <source>
        <dbReference type="EMBL" id="KAA5548238.1"/>
    </source>
</evidence>
<reference evidence="3 4" key="1">
    <citation type="submission" date="2019-09" db="EMBL/GenBank/DDBJ databases">
        <title>Genome sequence and assembly of Adhaeribacter sp.</title>
        <authorList>
            <person name="Chhetri G."/>
        </authorList>
    </citation>
    <scope>NUCLEOTIDE SEQUENCE [LARGE SCALE GENOMIC DNA]</scope>
    <source>
        <strain evidence="3 4">DK36</strain>
    </source>
</reference>
<feature type="transmembrane region" description="Helical" evidence="1">
    <location>
        <begin position="100"/>
        <end position="122"/>
    </location>
</feature>
<dbReference type="AlphaFoldDB" id="A0A5M6DL32"/>
<name>A0A5M6DL32_9BACT</name>
<dbReference type="CDD" id="cd03392">
    <property type="entry name" value="PAP2_like_2"/>
    <property type="match status" value="1"/>
</dbReference>
<feature type="transmembrane region" description="Helical" evidence="1">
    <location>
        <begin position="197"/>
        <end position="215"/>
    </location>
</feature>
<dbReference type="Pfam" id="PF01569">
    <property type="entry name" value="PAP2"/>
    <property type="match status" value="1"/>
</dbReference>
<dbReference type="SUPFAM" id="SSF48317">
    <property type="entry name" value="Acid phosphatase/Vanadium-dependent haloperoxidase"/>
    <property type="match status" value="1"/>
</dbReference>
<keyword evidence="1" id="KW-0472">Membrane</keyword>
<feature type="transmembrane region" description="Helical" evidence="1">
    <location>
        <begin position="142"/>
        <end position="159"/>
    </location>
</feature>
<dbReference type="Proteomes" id="UP000323426">
    <property type="component" value="Unassembled WGS sequence"/>
</dbReference>
<dbReference type="SMART" id="SM00014">
    <property type="entry name" value="acidPPc"/>
    <property type="match status" value="1"/>
</dbReference>
<dbReference type="RefSeq" id="WP_150087370.1">
    <property type="nucleotide sequence ID" value="NZ_VWSF01000003.1"/>
</dbReference>
<sequence>MSNLVKKILALFALIGAELIMLGGIAFVCIFLFLLMAKLVFLDQNQTFDMAAFAFAKKQTSPAVTAFMQFVTFFASKDFLIYGSLTLAFIFFFIKKHRWYAVKIPVIAAGSSLLNQVLKFWFDRPRPETAFYEQSGFSFPSGHAMIGGAFYGLFIYLVWTNVKSVLWRWVFTLLLCFWIILIGYSRVYLNVHYASDVLAGWSAGLIFLIIALLVLRKFEPAYARKATEVMQEDTTEENNSRKDV</sequence>
<keyword evidence="1" id="KW-1133">Transmembrane helix</keyword>
<dbReference type="PANTHER" id="PTHR14969:SF13">
    <property type="entry name" value="AT30094P"/>
    <property type="match status" value="1"/>
</dbReference>
<evidence type="ECO:0000256" key="1">
    <source>
        <dbReference type="SAM" id="Phobius"/>
    </source>
</evidence>
<protein>
    <submittedName>
        <fullName evidence="3">Phosphatase PAP2 family protein</fullName>
    </submittedName>
</protein>
<proteinExistence type="predicted"/>
<feature type="transmembrane region" description="Helical" evidence="1">
    <location>
        <begin position="12"/>
        <end position="37"/>
    </location>
</feature>
<keyword evidence="1" id="KW-0812">Transmembrane</keyword>
<gene>
    <name evidence="3" type="ORF">F0145_05780</name>
</gene>
<dbReference type="PANTHER" id="PTHR14969">
    <property type="entry name" value="SPHINGOSINE-1-PHOSPHATE PHOSPHOHYDROLASE"/>
    <property type="match status" value="1"/>
</dbReference>
<dbReference type="EMBL" id="VWSF01000003">
    <property type="protein sequence ID" value="KAA5548238.1"/>
    <property type="molecule type" value="Genomic_DNA"/>
</dbReference>
<accession>A0A5M6DL32</accession>
<keyword evidence="4" id="KW-1185">Reference proteome</keyword>